<name>A0A6M3YTR0_9VIRU</name>
<dbReference type="SUPFAM" id="SSF50494">
    <property type="entry name" value="Trypsin-like serine proteases"/>
    <property type="match status" value="1"/>
</dbReference>
<dbReference type="InterPro" id="IPR014759">
    <property type="entry name" value="Helicase_SF3_ssRNA_vir"/>
</dbReference>
<dbReference type="Pfam" id="PF00680">
    <property type="entry name" value="RdRP_1"/>
    <property type="match status" value="1"/>
</dbReference>
<evidence type="ECO:0000256" key="1">
    <source>
        <dbReference type="ARBA" id="ARBA00022679"/>
    </source>
</evidence>
<dbReference type="PROSITE" id="PS51218">
    <property type="entry name" value="SF3_HELICASE_2"/>
    <property type="match status" value="1"/>
</dbReference>
<organism evidence="11">
    <name type="scientific">Riboviria sp</name>
    <dbReference type="NCBI Taxonomy" id="2585031"/>
    <lineage>
        <taxon>Viruses</taxon>
        <taxon>Riboviria</taxon>
    </lineage>
</organism>
<keyword evidence="5" id="KW-0067">ATP-binding</keyword>
<feature type="transmembrane region" description="Helical" evidence="8">
    <location>
        <begin position="925"/>
        <end position="947"/>
    </location>
</feature>
<evidence type="ECO:0000256" key="4">
    <source>
        <dbReference type="ARBA" id="ARBA00022801"/>
    </source>
</evidence>
<keyword evidence="2" id="KW-0548">Nucleotidyltransferase</keyword>
<dbReference type="GO" id="GO:0003968">
    <property type="term" value="F:RNA-directed RNA polymerase activity"/>
    <property type="evidence" value="ECO:0007669"/>
    <property type="project" value="InterPro"/>
</dbReference>
<keyword evidence="4" id="KW-0378">Hydrolase</keyword>
<dbReference type="GO" id="GO:0006351">
    <property type="term" value="P:DNA-templated transcription"/>
    <property type="evidence" value="ECO:0007669"/>
    <property type="project" value="InterPro"/>
</dbReference>
<dbReference type="SUPFAM" id="SSF56672">
    <property type="entry name" value="DNA/RNA polymerases"/>
    <property type="match status" value="1"/>
</dbReference>
<sequence length="2212" mass="252207">MRSEPKICRDSYISTMISFVKFVFSGLVAAISVVVTHLFTPYPTMSFDDEPTRIPIGIPTDVRRDLYFSSKLIQRKLFLFKKKKRLQRSLRFEIGDGVVEDIDKGLSFLDKTLRKFIAPFLPLWRKIFTNDWKAYYYTSCFVRCLYAIVSTLLYGPVNAYLAYNSYSLVNTLGQTLNNLNSVSGKVDTRIDDLNRNVSSVMNHVNDISSNISDTVGKVKNMIDPLTHAEHPFAILVNNCKKHPFGICSALYSLAKSNSKSVFISNIVTLLSLLGLEEAAISKISDVLSSRCNQTERFEAGDHSKLISGLAFASLISKSLGYSVDKTNFANMLFKFSSEKKKMETLATDIEDIASEFGFDFSDRTKFVKELRADFESIVEETIALESQLYCNGSRFLAPSEFNRVISLKDKLFKIRIRLANQKYEKFISTTMHSEILHIGKKVDVMYTKVQDIRGKNGNRPMPVGVCWLGKSQIGKSHAATYFHSLIKTILYNRFKSNIQLKLDDTLGDDDANLFDWTVFSGAQDYSTWNEQPRDGFDTGYEGQEFHYVDEAFKDTDHLDHPKNLAFMSCTSLGTVQADLASKGRAYNTRLWHGCMNKFPTSSKTLNNFDALVNRYTHFVHVEDLGTARNTTFSHLKFTQGSCAAYVANNGLLPSALPNNENVFNIFDLAQDVADSIINNERVFQMQARGVESIKSDDPRLQSVFDPFVQIVDVYPPLEAYLKNPYNPVREFHEDYIPEELRRSLSCVKVNVPGLDFTRCPSGLYHEVCAVYPQFLQFSTVLNMLCNRQFTLLNKTCEQVRDEDCHRRLKVALQEINAFIDHEHPIVVMENNPRVQLGQSVAYIFWKGKKFVIQRTYRDYMNEDRSFIPREIRNIFAETFPVFTSFYRTPYDVGARLIIWICDYFGWNYDLALVIWSVACPTIMQLAMIYAFIFLIFRSIAVVFKFMLPTLEADSSTDSSDDDSDNEDEEADSPNNSTRPKKQRRNLNEADSPNNSNIPKKQRKVLKEADSPNNSTTPKKQRKFLKECLEVIKPVPAKRKIVEGLASKFTTKLLVYSPPGSGKTFAISELKISHPHLNIGDTDDSISGSFDVVFTNMPELLTKFPSIKICYKESQWNKFCKSKCSDWQPSWFKDSEKFSGSLLNLPGESHFVNRFSKFLIFNTNLQEGTVRDSNMRRKILRRNDVVETLEACADPTMLNVYSKFKSENILSIVFLNSKKIFHENSAVSKARKTPFGHALYGWGCGSCLFSPAHGSSLGQFGIATHISSSPKVGNFLIQCVSRNPRSDLALWEFVSPSSVRALPAHDAFDCSSLSNIIPSFKNFLKFVPSEAKYMDVISSGTGLLHVLRNDIAQAVHFDLYGASTINGEIVGERDLHVIGIKTADTITLPGDCGSPLFVHAPHFVEKLVGMHHIGSSDFSYTRSICVTRERLESLFVASEFTEILPSVNMESLQDDCHLQIGSVTTFNDFLSFEPSFEPSAAFDTTSQFLDTSETANDAFVGDGFVDFIGSLRDPDTNHEIFLDPSGNKHQHHETPFFSAFPVTQIPSVLSADDPRIEDDSDIPLNGNGEKDILLHQTNLYAPHHTNIDMELLSDMVEQLVEYSVNELYDRDLSIAPYPEAILGNKSISPHFEPMNLKSSNGFPYTLAGVMKGTDIYQVIDAEQIEIVDEEAHLFLRAKVEEKLKLANAGKRTLSIWKNCLKSETRPLAKIKKPKTRLFVAAPREITIAFRQLFGKYKAIWTEKRERFWHSVGINPASPDWNNLALSLQNFPNKLDEDFEAFDKREVFEFIQAVGFIICETIRRVSDDGHFVARQVLWDEITHTICASRSSIIMKKNGNPSGNPLTTVLNSWINMMYHWYVFRKVTKRHELSQFNKHVFFRSFGDDVVQAYSNDIASEYNFPSIKQTMLDIGQIVTLGDKTQNFKEKDIYSLQYLKRKFMVSTDDQFWVAPLLTESIEGMFNFSSIADNDVDTWVVAINESLLEASLHGREYYHHFRMSLLQHIRTKEFRTAYPLLYGAASTQLLTSFEFSLQRFKLRYHDFTADALKTKFENSEPNNPKSDTVDSSTEKQIILHFVKNDRFDNFQGFANLVFANSDRRNQRRFKYYHKINKKFFITHLDDGRHVFNIRTTKFDCWADLQSVPASAFSNWNTIIVPKLGTGIYGYSEQRSQEEIRQFSSRIGKTVKVNTSIPFTNPSPPTVIRAAIRDWRRRSN</sequence>
<evidence type="ECO:0000313" key="11">
    <source>
        <dbReference type="EMBL" id="QJI53476.1"/>
    </source>
</evidence>
<proteinExistence type="predicted"/>
<dbReference type="Gene3D" id="1.20.960.20">
    <property type="match status" value="1"/>
</dbReference>
<dbReference type="InterPro" id="IPR043502">
    <property type="entry name" value="DNA/RNA_pol_sf"/>
</dbReference>
<feature type="transmembrane region" description="Helical" evidence="8">
    <location>
        <begin position="896"/>
        <end position="918"/>
    </location>
</feature>
<keyword evidence="8" id="KW-1133">Transmembrane helix</keyword>
<feature type="domain" description="SF3 helicase" evidence="10">
    <location>
        <begin position="438"/>
        <end position="636"/>
    </location>
</feature>
<evidence type="ECO:0000256" key="2">
    <source>
        <dbReference type="ARBA" id="ARBA00022695"/>
    </source>
</evidence>
<dbReference type="GO" id="GO:0005524">
    <property type="term" value="F:ATP binding"/>
    <property type="evidence" value="ECO:0007669"/>
    <property type="project" value="UniProtKB-KW"/>
</dbReference>
<accession>A0A6M3YTR0</accession>
<keyword evidence="8" id="KW-0812">Transmembrane</keyword>
<keyword evidence="8" id="KW-0472">Membrane</keyword>
<dbReference type="GO" id="GO:0003723">
    <property type="term" value="F:RNA binding"/>
    <property type="evidence" value="ECO:0007669"/>
    <property type="project" value="InterPro"/>
</dbReference>
<dbReference type="InterPro" id="IPR001205">
    <property type="entry name" value="RNA-dir_pol_C"/>
</dbReference>
<evidence type="ECO:0000259" key="9">
    <source>
        <dbReference type="PROSITE" id="PS50507"/>
    </source>
</evidence>
<feature type="compositionally biased region" description="Acidic residues" evidence="7">
    <location>
        <begin position="958"/>
        <end position="971"/>
    </location>
</feature>
<dbReference type="InterPro" id="IPR043128">
    <property type="entry name" value="Rev_trsase/Diguanyl_cyclase"/>
</dbReference>
<feature type="domain" description="RdRp catalytic" evidence="9">
    <location>
        <begin position="1770"/>
        <end position="1897"/>
    </location>
</feature>
<dbReference type="GO" id="GO:0039694">
    <property type="term" value="P:viral RNA genome replication"/>
    <property type="evidence" value="ECO:0007669"/>
    <property type="project" value="InterPro"/>
</dbReference>
<evidence type="ECO:0000256" key="6">
    <source>
        <dbReference type="ARBA" id="ARBA00022953"/>
    </source>
</evidence>
<keyword evidence="3" id="KW-0547">Nucleotide-binding</keyword>
<dbReference type="CDD" id="cd23169">
    <property type="entry name" value="ps-ssRNAv-Picornavirales"/>
    <property type="match status" value="1"/>
</dbReference>
<dbReference type="PROSITE" id="PS50507">
    <property type="entry name" value="RDRP_SSRNA_POS"/>
    <property type="match status" value="1"/>
</dbReference>
<keyword evidence="6" id="KW-0693">Viral RNA replication</keyword>
<dbReference type="Gene3D" id="3.30.70.270">
    <property type="match status" value="1"/>
</dbReference>
<evidence type="ECO:0000259" key="10">
    <source>
        <dbReference type="PROSITE" id="PS51218"/>
    </source>
</evidence>
<feature type="transmembrane region" description="Helical" evidence="8">
    <location>
        <begin position="12"/>
        <end position="39"/>
    </location>
</feature>
<evidence type="ECO:0000256" key="3">
    <source>
        <dbReference type="ARBA" id="ARBA00022741"/>
    </source>
</evidence>
<evidence type="ECO:0000256" key="8">
    <source>
        <dbReference type="SAM" id="Phobius"/>
    </source>
</evidence>
<evidence type="ECO:0000256" key="7">
    <source>
        <dbReference type="SAM" id="MobiDB-lite"/>
    </source>
</evidence>
<dbReference type="EMBL" id="MN917680">
    <property type="protein sequence ID" value="QJI53476.1"/>
    <property type="molecule type" value="Genomic_RNA"/>
</dbReference>
<dbReference type="InterPro" id="IPR009003">
    <property type="entry name" value="Peptidase_S1_PA"/>
</dbReference>
<feature type="compositionally biased region" description="Polar residues" evidence="7">
    <location>
        <begin position="988"/>
        <end position="998"/>
    </location>
</feature>
<evidence type="ECO:0000256" key="5">
    <source>
        <dbReference type="ARBA" id="ARBA00022840"/>
    </source>
</evidence>
<reference evidence="11" key="1">
    <citation type="submission" date="2020-01" db="EMBL/GenBank/DDBJ databases">
        <title>Viral genomes from wild and zoo birds in China.</title>
        <authorList>
            <person name="Zhao M."/>
            <person name="Shan L.T."/>
            <person name="Yang X.S."/>
            <person name="Zhang W."/>
        </authorList>
    </citation>
    <scope>NUCLEOTIDE SEQUENCE</scope>
    <source>
        <strain evidence="11">Ybb117shi01</strain>
    </source>
</reference>
<feature type="region of interest" description="Disordered" evidence="7">
    <location>
        <begin position="953"/>
        <end position="1020"/>
    </location>
</feature>
<dbReference type="InterPro" id="IPR007094">
    <property type="entry name" value="RNA-dir_pol_PSvirus"/>
</dbReference>
<dbReference type="GO" id="GO:0016787">
    <property type="term" value="F:hydrolase activity"/>
    <property type="evidence" value="ECO:0007669"/>
    <property type="project" value="UniProtKB-KW"/>
</dbReference>
<keyword evidence="1" id="KW-0808">Transferase</keyword>
<protein>
    <submittedName>
        <fullName evidence="11">Putative nonstructral polyprotein</fullName>
    </submittedName>
</protein>